<dbReference type="STRING" id="370622.LA66_07035"/>
<sequence length="153" mass="16343">MRRWDRAFRRASFRGVRFWVDQDGPDVGRRVAVHEVSGGEAPITEDMGRATTEFRITAYVASDRSDIEGLSLEAACSIAGPSILILPMDAPLLARCLNCRRSRTKEHNGHVGYDLVFVEAGSDGMSASSGLPAMRGAFTGGLPAVASALAGAF</sequence>
<protein>
    <recommendedName>
        <fullName evidence="1">DNA circulation N-terminal domain-containing protein</fullName>
    </recommendedName>
</protein>
<evidence type="ECO:0000313" key="2">
    <source>
        <dbReference type="EMBL" id="KHJ56307.1"/>
    </source>
</evidence>
<feature type="domain" description="DNA circulation N-terminal" evidence="1">
    <location>
        <begin position="9"/>
        <end position="88"/>
    </location>
</feature>
<dbReference type="OrthoDB" id="378644at2"/>
<dbReference type="InterPro" id="IPR009826">
    <property type="entry name" value="DNA_circ_N"/>
</dbReference>
<dbReference type="Pfam" id="PF07157">
    <property type="entry name" value="DNA_circ_N"/>
    <property type="match status" value="1"/>
</dbReference>
<evidence type="ECO:0000259" key="1">
    <source>
        <dbReference type="Pfam" id="PF07157"/>
    </source>
</evidence>
<organism evidence="2 3">
    <name type="scientific">Aureimonas altamirensis</name>
    <dbReference type="NCBI Taxonomy" id="370622"/>
    <lineage>
        <taxon>Bacteria</taxon>
        <taxon>Pseudomonadati</taxon>
        <taxon>Pseudomonadota</taxon>
        <taxon>Alphaproteobacteria</taxon>
        <taxon>Hyphomicrobiales</taxon>
        <taxon>Aurantimonadaceae</taxon>
        <taxon>Aureimonas</taxon>
    </lineage>
</organism>
<proteinExistence type="predicted"/>
<evidence type="ECO:0000313" key="3">
    <source>
        <dbReference type="Proteomes" id="UP000030826"/>
    </source>
</evidence>
<comment type="caution">
    <text evidence="2">The sequence shown here is derived from an EMBL/GenBank/DDBJ whole genome shotgun (WGS) entry which is preliminary data.</text>
</comment>
<name>A0A0B1QBJ4_9HYPH</name>
<gene>
    <name evidence="2" type="ORF">LA66_07035</name>
</gene>
<dbReference type="EMBL" id="JRFJ01000001">
    <property type="protein sequence ID" value="KHJ56307.1"/>
    <property type="molecule type" value="Genomic_DNA"/>
</dbReference>
<dbReference type="AlphaFoldDB" id="A0A0B1QBJ4"/>
<dbReference type="Proteomes" id="UP000030826">
    <property type="component" value="Unassembled WGS sequence"/>
</dbReference>
<reference evidence="2 3" key="1">
    <citation type="submission" date="2014-09" db="EMBL/GenBank/DDBJ databases">
        <title>Isolation and characterization of Aurantimonas altamirensis ON-56566 from clinical sample following a dog bite.</title>
        <authorList>
            <person name="Eshaghi A."/>
            <person name="Li A."/>
            <person name="Shahinas D."/>
            <person name="Bahn P."/>
            <person name="Kus J.V."/>
            <person name="Patel S.N."/>
        </authorList>
    </citation>
    <scope>NUCLEOTIDE SEQUENCE [LARGE SCALE GENOMIC DNA]</scope>
    <source>
        <strain evidence="2 3">ON-56566</strain>
    </source>
</reference>
<accession>A0A0B1QBJ4</accession>
<dbReference type="RefSeq" id="WP_039189939.1">
    <property type="nucleotide sequence ID" value="NZ_JRFJ01000001.1"/>
</dbReference>